<evidence type="ECO:0000313" key="3">
    <source>
        <dbReference type="Proteomes" id="UP000182054"/>
    </source>
</evidence>
<dbReference type="PANTHER" id="PTHR38011">
    <property type="entry name" value="DIHYDROFOLATE REDUCTASE FAMILY PROTEIN (AFU_ORTHOLOGUE AFUA_8G06820)"/>
    <property type="match status" value="1"/>
</dbReference>
<dbReference type="RefSeq" id="WP_068361307.1">
    <property type="nucleotide sequence ID" value="NZ_FOJN01000009.1"/>
</dbReference>
<dbReference type="GO" id="GO:0009231">
    <property type="term" value="P:riboflavin biosynthetic process"/>
    <property type="evidence" value="ECO:0007669"/>
    <property type="project" value="InterPro"/>
</dbReference>
<evidence type="ECO:0000313" key="2">
    <source>
        <dbReference type="EMBL" id="SFA54820.1"/>
    </source>
</evidence>
<dbReference type="InterPro" id="IPR024072">
    <property type="entry name" value="DHFR-like_dom_sf"/>
</dbReference>
<reference evidence="2 3" key="1">
    <citation type="submission" date="2016-10" db="EMBL/GenBank/DDBJ databases">
        <authorList>
            <person name="de Groot N.N."/>
        </authorList>
    </citation>
    <scope>NUCLEOTIDE SEQUENCE [LARGE SCALE GENOMIC DNA]</scope>
    <source>
        <strain evidence="2 3">DSM 44908</strain>
    </source>
</reference>
<dbReference type="InterPro" id="IPR002734">
    <property type="entry name" value="RibDG_C"/>
</dbReference>
<dbReference type="Proteomes" id="UP000182054">
    <property type="component" value="Unassembled WGS sequence"/>
</dbReference>
<dbReference type="Pfam" id="PF01872">
    <property type="entry name" value="RibD_C"/>
    <property type="match status" value="1"/>
</dbReference>
<dbReference type="SUPFAM" id="SSF53597">
    <property type="entry name" value="Dihydrofolate reductase-like"/>
    <property type="match status" value="1"/>
</dbReference>
<dbReference type="EMBL" id="FOJN01000009">
    <property type="protein sequence ID" value="SFA54820.1"/>
    <property type="molecule type" value="Genomic_DNA"/>
</dbReference>
<organism evidence="2 3">
    <name type="scientific">Rhodococcoides kroppenstedtii</name>
    <dbReference type="NCBI Taxonomy" id="293050"/>
    <lineage>
        <taxon>Bacteria</taxon>
        <taxon>Bacillati</taxon>
        <taxon>Actinomycetota</taxon>
        <taxon>Actinomycetes</taxon>
        <taxon>Mycobacteriales</taxon>
        <taxon>Nocardiaceae</taxon>
        <taxon>Rhodococcoides</taxon>
    </lineage>
</organism>
<feature type="domain" description="Bacterial bifunctional deaminase-reductase C-terminal" evidence="1">
    <location>
        <begin position="4"/>
        <end position="152"/>
    </location>
</feature>
<evidence type="ECO:0000259" key="1">
    <source>
        <dbReference type="Pfam" id="PF01872"/>
    </source>
</evidence>
<gene>
    <name evidence="2" type="ORF">SAMN05444374_109105</name>
</gene>
<dbReference type="InterPro" id="IPR050765">
    <property type="entry name" value="Riboflavin_Biosynth_HTPR"/>
</dbReference>
<dbReference type="AlphaFoldDB" id="A0A1I0TSZ5"/>
<dbReference type="OrthoDB" id="3427770at2"/>
<name>A0A1I0TSZ5_9NOCA</name>
<dbReference type="GO" id="GO:0008703">
    <property type="term" value="F:5-amino-6-(5-phosphoribosylamino)uracil reductase activity"/>
    <property type="evidence" value="ECO:0007669"/>
    <property type="project" value="InterPro"/>
</dbReference>
<dbReference type="Gene3D" id="3.40.430.10">
    <property type="entry name" value="Dihydrofolate Reductase, subunit A"/>
    <property type="match status" value="1"/>
</dbReference>
<dbReference type="GeneID" id="85486366"/>
<proteinExistence type="predicted"/>
<dbReference type="PANTHER" id="PTHR38011:SF11">
    <property type="entry name" value="2,5-DIAMINO-6-RIBOSYLAMINO-4(3H)-PYRIMIDINONE 5'-PHOSPHATE REDUCTASE"/>
    <property type="match status" value="1"/>
</dbReference>
<accession>A0A1I0TSZ5</accession>
<protein>
    <submittedName>
        <fullName evidence="2">Dihydrofolate reductase</fullName>
    </submittedName>
</protein>
<sequence length="177" mass="19576">MNRVTYYTACSLDGFLATEDDSLDWLFRQRIDEDGPMNHGAFMAGVGALVMGATTYGWVVDHGERTGEPWAYTVPTWVVTHRQFPPTENDVRFVSGSVDSWWSDVTASAGDREIWVVGGGDLAGQIADAGHLDRMLVQYAPVTLGAGRPLLPRLQDFALVDVMRNQDFVCAEYSVVR</sequence>